<evidence type="ECO:0000313" key="2">
    <source>
        <dbReference type="Proteomes" id="UP000071778"/>
    </source>
</evidence>
<sequence>MRWNKFFGIDLDRWPAIARYMERIGSRAAVTSAIAAETAHA</sequence>
<evidence type="ECO:0008006" key="3">
    <source>
        <dbReference type="Google" id="ProtNLM"/>
    </source>
</evidence>
<dbReference type="EMBL" id="CP013235">
    <property type="protein sequence ID" value="AMP09232.1"/>
    <property type="molecule type" value="Genomic_DNA"/>
</dbReference>
<evidence type="ECO:0000313" key="1">
    <source>
        <dbReference type="EMBL" id="AMP09232.1"/>
    </source>
</evidence>
<protein>
    <recommendedName>
        <fullName evidence="3">Glutathione S-transferase</fullName>
    </recommendedName>
</protein>
<dbReference type="SUPFAM" id="SSF47616">
    <property type="entry name" value="GST C-terminal domain-like"/>
    <property type="match status" value="1"/>
</dbReference>
<dbReference type="PATRIC" id="fig|279058.17.peg.1548"/>
<dbReference type="Proteomes" id="UP000071778">
    <property type="component" value="Chromosome"/>
</dbReference>
<organism evidence="1 2">
    <name type="scientific">Collimonas arenae</name>
    <dbReference type="NCBI Taxonomy" id="279058"/>
    <lineage>
        <taxon>Bacteria</taxon>
        <taxon>Pseudomonadati</taxon>
        <taxon>Pseudomonadota</taxon>
        <taxon>Betaproteobacteria</taxon>
        <taxon>Burkholderiales</taxon>
        <taxon>Oxalobacteraceae</taxon>
        <taxon>Collimonas</taxon>
    </lineage>
</organism>
<gene>
    <name evidence="1" type="ORF">CAter282_1442</name>
</gene>
<keyword evidence="2" id="KW-1185">Reference proteome</keyword>
<proteinExistence type="predicted"/>
<accession>A0A127QHZ9</accession>
<dbReference type="AlphaFoldDB" id="A0A127QHZ9"/>
<name>A0A127QHZ9_9BURK</name>
<dbReference type="InterPro" id="IPR036282">
    <property type="entry name" value="Glutathione-S-Trfase_C_sf"/>
</dbReference>
<reference evidence="1 2" key="1">
    <citation type="submission" date="2015-11" db="EMBL/GenBank/DDBJ databases">
        <title>Exploring the genomic traits of fungus-feeding bacterial genus Collimonas.</title>
        <authorList>
            <person name="Song C."/>
            <person name="Schmidt R."/>
            <person name="de Jager V."/>
            <person name="Krzyzanowska D."/>
            <person name="Jongedijk E."/>
            <person name="Cankar K."/>
            <person name="Beekwilder J."/>
            <person name="van Veen A."/>
            <person name="de Boer W."/>
            <person name="van Veen J.A."/>
            <person name="Garbeva P."/>
        </authorList>
    </citation>
    <scope>NUCLEOTIDE SEQUENCE [LARGE SCALE GENOMIC DNA]</scope>
    <source>
        <strain evidence="1 2">Ter282</strain>
    </source>
</reference>